<proteinExistence type="predicted"/>
<protein>
    <recommendedName>
        <fullName evidence="1">CBS domain-containing protein</fullName>
    </recommendedName>
</protein>
<dbReference type="AlphaFoldDB" id="A0A975Y1X1"/>
<accession>A0A975Y1X1</accession>
<sequence>MRLAPTGTAGRTPDAGGGPIAAEVMLRRPKTLSARASVAEVRAALADDHVHMVLLTDGASLVGTLVGADLPPQAPAAAPALSWSRLLERTVPPDAAAETVQALLVERGLRRMAVVDHEGTLLGLMCLKRSRTGFCSDDDVASRARSRHADTD</sequence>
<name>A0A975Y1X1_9ACTN</name>
<dbReference type="EMBL" id="CP077062">
    <property type="protein sequence ID" value="QWZ09950.1"/>
    <property type="molecule type" value="Genomic_DNA"/>
</dbReference>
<dbReference type="Proteomes" id="UP000683575">
    <property type="component" value="Chromosome"/>
</dbReference>
<dbReference type="InterPro" id="IPR000644">
    <property type="entry name" value="CBS_dom"/>
</dbReference>
<reference evidence="2" key="1">
    <citation type="submission" date="2021-06" db="EMBL/GenBank/DDBJ databases">
        <title>Complete genome sequence of Nocardioides sp. G188.</title>
        <authorList>
            <person name="Im W.-T."/>
        </authorList>
    </citation>
    <scope>NUCLEOTIDE SEQUENCE</scope>
    <source>
        <strain evidence="2">G188</strain>
    </source>
</reference>
<feature type="domain" description="CBS" evidence="1">
    <location>
        <begin position="90"/>
        <end position="124"/>
    </location>
</feature>
<evidence type="ECO:0000313" key="3">
    <source>
        <dbReference type="Proteomes" id="UP000683575"/>
    </source>
</evidence>
<gene>
    <name evidence="2" type="ORF">KRR39_09595</name>
</gene>
<organism evidence="2 3">
    <name type="scientific">Nocardioides panacis</name>
    <dbReference type="NCBI Taxonomy" id="2849501"/>
    <lineage>
        <taxon>Bacteria</taxon>
        <taxon>Bacillati</taxon>
        <taxon>Actinomycetota</taxon>
        <taxon>Actinomycetes</taxon>
        <taxon>Propionibacteriales</taxon>
        <taxon>Nocardioidaceae</taxon>
        <taxon>Nocardioides</taxon>
    </lineage>
</organism>
<keyword evidence="3" id="KW-1185">Reference proteome</keyword>
<evidence type="ECO:0000313" key="2">
    <source>
        <dbReference type="EMBL" id="QWZ09950.1"/>
    </source>
</evidence>
<dbReference type="RefSeq" id="WP_216941796.1">
    <property type="nucleotide sequence ID" value="NZ_CP077062.1"/>
</dbReference>
<evidence type="ECO:0000259" key="1">
    <source>
        <dbReference type="Pfam" id="PF00571"/>
    </source>
</evidence>
<dbReference type="Pfam" id="PF00571">
    <property type="entry name" value="CBS"/>
    <property type="match status" value="1"/>
</dbReference>
<dbReference type="KEGG" id="nps:KRR39_09595"/>